<feature type="binding site" evidence="17">
    <location>
        <position position="975"/>
    </location>
    <ligand>
        <name>ATP</name>
        <dbReference type="ChEBI" id="CHEBI:30616"/>
    </ligand>
</feature>
<keyword evidence="8 17" id="KW-0547">Nucleotide-binding</keyword>
<dbReference type="InterPro" id="IPR002902">
    <property type="entry name" value="GNK2"/>
</dbReference>
<dbReference type="GO" id="GO:0005524">
    <property type="term" value="F:ATP binding"/>
    <property type="evidence" value="ECO:0007669"/>
    <property type="project" value="UniProtKB-UniRule"/>
</dbReference>
<dbReference type="CDD" id="cd14066">
    <property type="entry name" value="STKc_IRAK"/>
    <property type="match status" value="3"/>
</dbReference>
<keyword evidence="12 18" id="KW-1133">Transmembrane helix</keyword>
<evidence type="ECO:0000256" key="2">
    <source>
        <dbReference type="ARBA" id="ARBA00022527"/>
    </source>
</evidence>
<feature type="chain" id="PRO_5002371302" evidence="19">
    <location>
        <begin position="26"/>
        <end position="1966"/>
    </location>
</feature>
<evidence type="ECO:0000256" key="12">
    <source>
        <dbReference type="ARBA" id="ARBA00022989"/>
    </source>
</evidence>
<keyword evidence="2" id="KW-0723">Serine/threonine-protein kinase</keyword>
<dbReference type="Gene3D" id="1.10.510.10">
    <property type="entry name" value="Transferase(Phosphotransferase) domain 1"/>
    <property type="match status" value="3"/>
</dbReference>
<dbReference type="GO" id="GO:0042742">
    <property type="term" value="P:defense response to bacterium"/>
    <property type="evidence" value="ECO:0007669"/>
    <property type="project" value="UniProtKB-ARBA"/>
</dbReference>
<evidence type="ECO:0000256" key="11">
    <source>
        <dbReference type="ARBA" id="ARBA00022840"/>
    </source>
</evidence>
<keyword evidence="15" id="KW-0675">Receptor</keyword>
<feature type="signal peptide" evidence="19">
    <location>
        <begin position="1"/>
        <end position="25"/>
    </location>
</feature>
<dbReference type="InterPro" id="IPR008271">
    <property type="entry name" value="Ser/Thr_kinase_AS"/>
</dbReference>
<feature type="binding site" evidence="17">
    <location>
        <position position="383"/>
    </location>
    <ligand>
        <name>ATP</name>
        <dbReference type="ChEBI" id="CHEBI:30616"/>
    </ligand>
</feature>
<evidence type="ECO:0000256" key="13">
    <source>
        <dbReference type="ARBA" id="ARBA00023136"/>
    </source>
</evidence>
<organism evidence="22 23">
    <name type="scientific">Oryza rufipogon</name>
    <name type="common">Brownbeard rice</name>
    <name type="synonym">Asian wild rice</name>
    <dbReference type="NCBI Taxonomy" id="4529"/>
    <lineage>
        <taxon>Eukaryota</taxon>
        <taxon>Viridiplantae</taxon>
        <taxon>Streptophyta</taxon>
        <taxon>Embryophyta</taxon>
        <taxon>Tracheophyta</taxon>
        <taxon>Spermatophyta</taxon>
        <taxon>Magnoliopsida</taxon>
        <taxon>Liliopsida</taxon>
        <taxon>Poales</taxon>
        <taxon>Poaceae</taxon>
        <taxon>BOP clade</taxon>
        <taxon>Oryzoideae</taxon>
        <taxon>Oryzeae</taxon>
        <taxon>Oryzinae</taxon>
        <taxon>Oryza</taxon>
    </lineage>
</organism>
<name>A0A0E0Q9D6_ORYRU</name>
<dbReference type="SUPFAM" id="SSF56112">
    <property type="entry name" value="Protein kinase-like (PK-like)"/>
    <property type="match status" value="3"/>
</dbReference>
<keyword evidence="10" id="KW-0611">Plant defense</keyword>
<protein>
    <submittedName>
        <fullName evidence="22">Uncharacterized protein</fullName>
    </submittedName>
</protein>
<feature type="domain" description="Gnk2-homologous" evidence="21">
    <location>
        <begin position="673"/>
        <end position="778"/>
    </location>
</feature>
<dbReference type="PANTHER" id="PTHR27002:SF18">
    <property type="entry name" value="OS11G0549300 PROTEIN"/>
    <property type="match status" value="1"/>
</dbReference>
<dbReference type="Proteomes" id="UP000008022">
    <property type="component" value="Unassembled WGS sequence"/>
</dbReference>
<keyword evidence="14" id="KW-1015">Disulfide bond</keyword>
<dbReference type="PROSITE" id="PS00107">
    <property type="entry name" value="PROTEIN_KINASE_ATP"/>
    <property type="match status" value="3"/>
</dbReference>
<dbReference type="Pfam" id="PF01657">
    <property type="entry name" value="Stress-antifung"/>
    <property type="match status" value="6"/>
</dbReference>
<dbReference type="PANTHER" id="PTHR27002">
    <property type="entry name" value="RECEPTOR-LIKE SERINE/THREONINE-PROTEIN KINASE SD1-8"/>
    <property type="match status" value="1"/>
</dbReference>
<dbReference type="FunFam" id="3.30.200.20:FF:000015">
    <property type="entry name" value="Somatic embryogenesis receptor kinase 1"/>
    <property type="match status" value="1"/>
</dbReference>
<dbReference type="GO" id="GO:0005886">
    <property type="term" value="C:plasma membrane"/>
    <property type="evidence" value="ECO:0007669"/>
    <property type="project" value="TreeGrafter"/>
</dbReference>
<feature type="transmembrane region" description="Helical" evidence="18">
    <location>
        <begin position="1575"/>
        <end position="1598"/>
    </location>
</feature>
<dbReference type="InterPro" id="IPR017441">
    <property type="entry name" value="Protein_kinase_ATP_BS"/>
</dbReference>
<dbReference type="InterPro" id="IPR038408">
    <property type="entry name" value="GNK2_sf"/>
</dbReference>
<dbReference type="PROSITE" id="PS00108">
    <property type="entry name" value="PROTEIN_KINASE_ST"/>
    <property type="match status" value="3"/>
</dbReference>
<proteinExistence type="predicted"/>
<feature type="domain" description="Gnk2-homologous" evidence="21">
    <location>
        <begin position="1425"/>
        <end position="1539"/>
    </location>
</feature>
<dbReference type="FunFam" id="1.10.510.10:FF:000129">
    <property type="entry name" value="cysteine-rich receptor-like protein kinase 10"/>
    <property type="match status" value="1"/>
</dbReference>
<dbReference type="Gramene" id="ORUFI07G17960.2">
    <property type="protein sequence ID" value="ORUFI07G17960.2"/>
    <property type="gene ID" value="ORUFI07G17960"/>
</dbReference>
<dbReference type="InterPro" id="IPR011009">
    <property type="entry name" value="Kinase-like_dom_sf"/>
</dbReference>
<reference evidence="22" key="2">
    <citation type="submission" date="2015-06" db="UniProtKB">
        <authorList>
            <consortium name="EnsemblPlants"/>
        </authorList>
    </citation>
    <scope>IDENTIFICATION</scope>
</reference>
<evidence type="ECO:0000256" key="17">
    <source>
        <dbReference type="PROSITE-ProRule" id="PRU10141"/>
    </source>
</evidence>
<dbReference type="Gene3D" id="3.30.200.20">
    <property type="entry name" value="Phosphorylase Kinase, domain 1"/>
    <property type="match status" value="3"/>
</dbReference>
<evidence type="ECO:0000256" key="8">
    <source>
        <dbReference type="ARBA" id="ARBA00022741"/>
    </source>
</evidence>
<keyword evidence="4" id="KW-0808">Transferase</keyword>
<feature type="transmembrane region" description="Helical" evidence="18">
    <location>
        <begin position="1283"/>
        <end position="1306"/>
    </location>
</feature>
<feature type="domain" description="Protein kinase" evidence="20">
    <location>
        <begin position="1635"/>
        <end position="1922"/>
    </location>
</feature>
<dbReference type="CDD" id="cd23509">
    <property type="entry name" value="Gnk2-like"/>
    <property type="match status" value="6"/>
</dbReference>
<dbReference type="PROSITE" id="PS51473">
    <property type="entry name" value="GNK2"/>
    <property type="match status" value="6"/>
</dbReference>
<dbReference type="InterPro" id="IPR001245">
    <property type="entry name" value="Ser-Thr/Tyr_kinase_cat_dom"/>
</dbReference>
<dbReference type="FunFam" id="1.10.510.10:FF:000343">
    <property type="entry name" value="Cysteine-rich receptor-like protein kinase 28"/>
    <property type="match status" value="2"/>
</dbReference>
<keyword evidence="6 19" id="KW-0732">Signal</keyword>
<keyword evidence="9" id="KW-0418">Kinase</keyword>
<keyword evidence="11 17" id="KW-0067">ATP-binding</keyword>
<evidence type="ECO:0000256" key="6">
    <source>
        <dbReference type="ARBA" id="ARBA00022729"/>
    </source>
</evidence>
<comment type="subcellular location">
    <subcellularLocation>
        <location evidence="1">Membrane</location>
        <topology evidence="1">Single-pass membrane protein</topology>
    </subcellularLocation>
</comment>
<evidence type="ECO:0000256" key="16">
    <source>
        <dbReference type="ARBA" id="ARBA00023180"/>
    </source>
</evidence>
<evidence type="ECO:0000259" key="20">
    <source>
        <dbReference type="PROSITE" id="PS50011"/>
    </source>
</evidence>
<dbReference type="InterPro" id="IPR000719">
    <property type="entry name" value="Prot_kinase_dom"/>
</dbReference>
<feature type="transmembrane region" description="Helical" evidence="18">
    <location>
        <begin position="289"/>
        <end position="314"/>
    </location>
</feature>
<evidence type="ECO:0000256" key="5">
    <source>
        <dbReference type="ARBA" id="ARBA00022692"/>
    </source>
</evidence>
<dbReference type="Pfam" id="PF07714">
    <property type="entry name" value="PK_Tyr_Ser-Thr"/>
    <property type="match status" value="1"/>
</dbReference>
<feature type="domain" description="Gnk2-homologous" evidence="21">
    <location>
        <begin position="1309"/>
        <end position="1414"/>
    </location>
</feature>
<evidence type="ECO:0000256" key="10">
    <source>
        <dbReference type="ARBA" id="ARBA00022821"/>
    </source>
</evidence>
<feature type="domain" description="Protein kinase" evidence="20">
    <location>
        <begin position="354"/>
        <end position="641"/>
    </location>
</feature>
<dbReference type="SMART" id="SM00220">
    <property type="entry name" value="S_TKc"/>
    <property type="match status" value="3"/>
</dbReference>
<dbReference type="GO" id="GO:0009737">
    <property type="term" value="P:response to abscisic acid"/>
    <property type="evidence" value="ECO:0007669"/>
    <property type="project" value="UniProtKB-ARBA"/>
</dbReference>
<evidence type="ECO:0000256" key="14">
    <source>
        <dbReference type="ARBA" id="ARBA00023157"/>
    </source>
</evidence>
<evidence type="ECO:0000256" key="18">
    <source>
        <dbReference type="SAM" id="Phobius"/>
    </source>
</evidence>
<dbReference type="FunFam" id="3.30.430.20:FF:000004">
    <property type="entry name" value="Receptor-like serine-threonine protein kinase"/>
    <property type="match status" value="2"/>
</dbReference>
<sequence>MAMHPCTTTLLLAFLAVALPGGAKAWHFCGSSGDVFAPRSTYQSNLALLSAGLAKNASASPALFAAGGVGDPPDTVYGLALCRGDTTNATACGACVAAAFQDGQQLCAYAREATVFYDPCYLRFSGRNFLAADGDNFAAYFSKVRNVTAPAEVFDAAVVALLNATADHAAASSPRRFATGVEAFRGWGVRDIYALVQCTPDMSPAGCRSCLAGIISWVNDPDYFSGSPTGRVLGVRCNYWYDVHPFFPGSPLLRLDAPAFDVSPPAPSPAPVAADTTPPADRAGRKRTAVIISASVACSIVFVLIISGSVFICLKRRKASKNQNTPIIPAPNKIKRGNCAIFDLPTLQIATDNFSNSNKLGEGGFGTVYRGKLGNGQKVAVKKLSQAQYTREGLNQLHNELQLLAELQHKNFVRLLGFCSHQDEMMLVYEHIKNGSLDIFLFDTSRAKTLNWEQRYNIILGIAKGILYLHEDSSIRIIHRDLKANNILLDENMNPKIADFGLGRLLGGGHTQTKTATVVGTYGYMAPEYALFGKVSPKIDIFSFGVLVLEIVTGRRNSGFDTTYNAVNLLTEVWNCWTKGTALQLADQSLDGYSDSKVLRCIHIGLLCVQESPIDRPSISSVILMLTRRRIKLQQPRQPAFFFGGDFSSVYQQQHRHRNYMYDKSGVIVEDKFSPWQFCGQGGNYSANGTYQSNLAGLSATLPKNASASRTLFAKDSLGAVPDIVYALALCRGDVANATACESCVATAFQDAQQLCPYDKDAFIVYDLCYLAFSNRNILAAAADDDGSPRFLMNTQNASAPAEVFDAAVATLLNATSSYAAENSSRRFATGEEAFDAAAATPTIYGLSQCTPDMSPDDCRSCLGRIIALIPRYLSRRKGGRAIGMRCNFRYEVGPFFAGGSMLRLPAPANSTPTAPTGDSIQMAEDIESTDSLFIDLSTLRAATGNFSESNRIGEGGFGSVYKGVLPSGEEIAVKRLSMSSGQGIEELKNELVLVAKLQQKNLVRLVGVCLQEHEKLLVYEYMPNRSIDTILFDLEKRKELDWGKRFRIINGIARALQYLHEDSQLRIIHRDLKASNVLLDSDYNPKISDFGLARLFEGDQTREVTSRVVGTYGYMAPEYAMRGHYSVKSDVFSFGILMIEIVTGRRSSGSYSFDQSYDLLSRVWEHWTMGTILEMMDPSLTSHAPRDQMLKCIHIGLLCVQDNPADRPMMSTVNIMLSSNTVSLQSPSKPSFFIPKSGTDSNIYSESYPQTSQPTHRSGMMSAQSCRARFVRQRRERGIVRCILPAAAMLAVVVVVVAVLLPLAAAQQTMQFSSCASGAYAANSTYEANLAVLAAALPGNASTAAAAGYATATVGAVPDQVSALALCRGDANATACRACVAASFRVARRDCPSSKDATTYQDGCIVRFSDQRFLDFVGVNSPVSELYSDADSNITAVPVAWFNAAVVALMNATVDTAVAAGSGSNNTKKYFATAVEDFDPKHYPKIYGMAQCAPVMTAAQCRSCLGGFVSSIPWFLNGKPGGRVLGIWCNLRYSVKPFYQGQPMLQISAPPEPPPPAMPSLAAPPTRTARRRRVAGISAGVACFVVLMLILSAYAFIRFKRKKAAKKDNLLKKMARGKCTIFDLATLKEATENFSEKHKLGEGGFGTVYKGKLPDGQEIAVKKLIESCGHGLNQLHNEVLVLAELQHKNLVRLQGFCVHKDEMLLVYEYIKNGSLDNFLFAHASRGNALSWDQQYNIIFGIAKGIMYLHEDSSIRIIHRDLKANNILLDEDMDPKIADFGLARLIGGGHTHTKTTRIVGTYGYMAPEYAIHGNVSPKIDIFSFGVLVLEIVTKRKNCSYGDGTTDTVNLLSDVWSYWTEGVISQVIDQSLEGHFRNQALRCIHIGLLCVQSDPDDRPDIPSVIFMLTRDNMELQPPTEPAFFFNGNSNSASQTSDQRVYVYDRSGKIYEEDISANGITLTDIYPR</sequence>
<evidence type="ECO:0000256" key="19">
    <source>
        <dbReference type="SAM" id="SignalP"/>
    </source>
</evidence>
<keyword evidence="13 18" id="KW-0472">Membrane</keyword>
<dbReference type="OMA" id="NCETNTC"/>
<keyword evidence="16" id="KW-0325">Glycoprotein</keyword>
<keyword evidence="5 18" id="KW-0812">Transmembrane</keyword>
<dbReference type="EnsemblPlants" id="ORUFI07G17960.2">
    <property type="protein sequence ID" value="ORUFI07G17960.2"/>
    <property type="gene ID" value="ORUFI07G17960"/>
</dbReference>
<keyword evidence="23" id="KW-1185">Reference proteome</keyword>
<feature type="domain" description="Gnk2-homologous" evidence="21">
    <location>
        <begin position="786"/>
        <end position="896"/>
    </location>
</feature>
<evidence type="ECO:0000259" key="21">
    <source>
        <dbReference type="PROSITE" id="PS51473"/>
    </source>
</evidence>
<evidence type="ECO:0000313" key="23">
    <source>
        <dbReference type="Proteomes" id="UP000008022"/>
    </source>
</evidence>
<evidence type="ECO:0000256" key="3">
    <source>
        <dbReference type="ARBA" id="ARBA00022553"/>
    </source>
</evidence>
<evidence type="ECO:0000256" key="1">
    <source>
        <dbReference type="ARBA" id="ARBA00004167"/>
    </source>
</evidence>
<feature type="binding site" evidence="17">
    <location>
        <position position="1664"/>
    </location>
    <ligand>
        <name>ATP</name>
        <dbReference type="ChEBI" id="CHEBI:30616"/>
    </ligand>
</feature>
<reference evidence="23" key="1">
    <citation type="submission" date="2013-06" db="EMBL/GenBank/DDBJ databases">
        <authorList>
            <person name="Zhao Q."/>
        </authorList>
    </citation>
    <scope>NUCLEOTIDE SEQUENCE</scope>
    <source>
        <strain evidence="23">cv. W1943</strain>
    </source>
</reference>
<evidence type="ECO:0000256" key="15">
    <source>
        <dbReference type="ARBA" id="ARBA00023170"/>
    </source>
</evidence>
<dbReference type="FunFam" id="3.30.200.20:FF:000142">
    <property type="entry name" value="Cysteine-rich receptor-like protein kinase 10"/>
    <property type="match status" value="1"/>
</dbReference>
<dbReference type="FunFam" id="3.30.200.20:FF:000177">
    <property type="entry name" value="Cysteine-rich receptor-like protein kinase 2"/>
    <property type="match status" value="1"/>
</dbReference>
<evidence type="ECO:0000256" key="7">
    <source>
        <dbReference type="ARBA" id="ARBA00022737"/>
    </source>
</evidence>
<dbReference type="GO" id="GO:0004674">
    <property type="term" value="F:protein serine/threonine kinase activity"/>
    <property type="evidence" value="ECO:0007669"/>
    <property type="project" value="UniProtKB-KW"/>
</dbReference>
<keyword evidence="7" id="KW-0677">Repeat</keyword>
<dbReference type="Gene3D" id="3.30.430.20">
    <property type="entry name" value="Gnk2 domain, C-X8-C-X2-C motif"/>
    <property type="match status" value="6"/>
</dbReference>
<evidence type="ECO:0000256" key="4">
    <source>
        <dbReference type="ARBA" id="ARBA00022679"/>
    </source>
</evidence>
<feature type="domain" description="Protein kinase" evidence="20">
    <location>
        <begin position="947"/>
        <end position="1218"/>
    </location>
</feature>
<dbReference type="FunFam" id="3.30.430.20:FF:000006">
    <property type="entry name" value="Receptor-like serine-threonine protein kinase"/>
    <property type="match status" value="1"/>
</dbReference>
<keyword evidence="3" id="KW-0597">Phosphoprotein</keyword>
<feature type="domain" description="Gnk2-homologous" evidence="21">
    <location>
        <begin position="24"/>
        <end position="129"/>
    </location>
</feature>
<evidence type="ECO:0000313" key="22">
    <source>
        <dbReference type="EnsemblPlants" id="ORUFI07G17960.2"/>
    </source>
</evidence>
<evidence type="ECO:0000256" key="9">
    <source>
        <dbReference type="ARBA" id="ARBA00022777"/>
    </source>
</evidence>
<dbReference type="PROSITE" id="PS50011">
    <property type="entry name" value="PROTEIN_KINASE_DOM"/>
    <property type="match status" value="3"/>
</dbReference>
<dbReference type="Pfam" id="PF00069">
    <property type="entry name" value="Pkinase"/>
    <property type="match status" value="2"/>
</dbReference>
<feature type="domain" description="Gnk2-homologous" evidence="21">
    <location>
        <begin position="135"/>
        <end position="246"/>
    </location>
</feature>
<accession>A0A0E0Q9D6</accession>